<accession>A0A2R6RYL7</accession>
<dbReference type="PANTHER" id="PTHR36803:SF1">
    <property type="entry name" value="PROTEIN CHLORORESPIRATORY REDUCTION 7, CHLOROPLASTIC"/>
    <property type="match status" value="1"/>
</dbReference>
<dbReference type="InterPro" id="IPR038150">
    <property type="entry name" value="CRR7-like_sf"/>
</dbReference>
<evidence type="ECO:0000313" key="2">
    <source>
        <dbReference type="Proteomes" id="UP000241394"/>
    </source>
</evidence>
<dbReference type="GO" id="GO:0009570">
    <property type="term" value="C:chloroplast stroma"/>
    <property type="evidence" value="ECO:0007669"/>
    <property type="project" value="TreeGrafter"/>
</dbReference>
<name>A0A2R6RYL7_ACTCC</name>
<dbReference type="Gene3D" id="3.90.940.40">
    <property type="entry name" value="Protein CHLORORESPIRATORY REDUCTION 7"/>
    <property type="match status" value="1"/>
</dbReference>
<dbReference type="InParanoid" id="A0A2R6RYL7"/>
<dbReference type="InterPro" id="IPR021954">
    <property type="entry name" value="CRR7"/>
</dbReference>
<dbReference type="EMBL" id="NKQK01000002">
    <property type="protein sequence ID" value="PSS35107.1"/>
    <property type="molecule type" value="Genomic_DNA"/>
</dbReference>
<dbReference type="AlphaFoldDB" id="A0A2R6RYL7"/>
<protein>
    <submittedName>
        <fullName evidence="1">Protein CHLORORESPIRATORY REDUCTION 7 like</fullName>
    </submittedName>
</protein>
<dbReference type="PANTHER" id="PTHR36803">
    <property type="entry name" value="PROTEIN CHLORORESPIRATORY REDUCTION 7, CHLOROPLASTIC"/>
    <property type="match status" value="1"/>
</dbReference>
<organism evidence="1 2">
    <name type="scientific">Actinidia chinensis var. chinensis</name>
    <name type="common">Chinese soft-hair kiwi</name>
    <dbReference type="NCBI Taxonomy" id="1590841"/>
    <lineage>
        <taxon>Eukaryota</taxon>
        <taxon>Viridiplantae</taxon>
        <taxon>Streptophyta</taxon>
        <taxon>Embryophyta</taxon>
        <taxon>Tracheophyta</taxon>
        <taxon>Spermatophyta</taxon>
        <taxon>Magnoliopsida</taxon>
        <taxon>eudicotyledons</taxon>
        <taxon>Gunneridae</taxon>
        <taxon>Pentapetalae</taxon>
        <taxon>asterids</taxon>
        <taxon>Ericales</taxon>
        <taxon>Actinidiaceae</taxon>
        <taxon>Actinidia</taxon>
    </lineage>
</organism>
<comment type="caution">
    <text evidence="1">The sequence shown here is derived from an EMBL/GenBank/DDBJ whole genome shotgun (WGS) entry which is preliminary data.</text>
</comment>
<keyword evidence="2" id="KW-1185">Reference proteome</keyword>
<reference evidence="1 2" key="1">
    <citation type="submission" date="2017-07" db="EMBL/GenBank/DDBJ databases">
        <title>An improved, manually edited Actinidia chinensis var. chinensis (kiwifruit) genome highlights the challenges associated with draft genomes and gene prediction in plants.</title>
        <authorList>
            <person name="Pilkington S."/>
            <person name="Crowhurst R."/>
            <person name="Hilario E."/>
            <person name="Nardozza S."/>
            <person name="Fraser L."/>
            <person name="Peng Y."/>
            <person name="Gunaseelan K."/>
            <person name="Simpson R."/>
            <person name="Tahir J."/>
            <person name="Deroles S."/>
            <person name="Templeton K."/>
            <person name="Luo Z."/>
            <person name="Davy M."/>
            <person name="Cheng C."/>
            <person name="Mcneilage M."/>
            <person name="Scaglione D."/>
            <person name="Liu Y."/>
            <person name="Zhang Q."/>
            <person name="Datson P."/>
            <person name="De Silva N."/>
            <person name="Gardiner S."/>
            <person name="Bassett H."/>
            <person name="Chagne D."/>
            <person name="Mccallum J."/>
            <person name="Dzierzon H."/>
            <person name="Deng C."/>
            <person name="Wang Y.-Y."/>
            <person name="Barron N."/>
            <person name="Manako K."/>
            <person name="Bowen J."/>
            <person name="Foster T."/>
            <person name="Erridge Z."/>
            <person name="Tiffin H."/>
            <person name="Waite C."/>
            <person name="Davies K."/>
            <person name="Grierson E."/>
            <person name="Laing W."/>
            <person name="Kirk R."/>
            <person name="Chen X."/>
            <person name="Wood M."/>
            <person name="Montefiori M."/>
            <person name="Brummell D."/>
            <person name="Schwinn K."/>
            <person name="Catanach A."/>
            <person name="Fullerton C."/>
            <person name="Li D."/>
            <person name="Meiyalaghan S."/>
            <person name="Nieuwenhuizen N."/>
            <person name="Read N."/>
            <person name="Prakash R."/>
            <person name="Hunter D."/>
            <person name="Zhang H."/>
            <person name="Mckenzie M."/>
            <person name="Knabel M."/>
            <person name="Harris A."/>
            <person name="Allan A."/>
            <person name="Chen A."/>
            <person name="Janssen B."/>
            <person name="Plunkett B."/>
            <person name="Dwamena C."/>
            <person name="Voogd C."/>
            <person name="Leif D."/>
            <person name="Lafferty D."/>
            <person name="Souleyre E."/>
            <person name="Varkonyi-Gasic E."/>
            <person name="Gambi F."/>
            <person name="Hanley J."/>
            <person name="Yao J.-L."/>
            <person name="Cheung J."/>
            <person name="David K."/>
            <person name="Warren B."/>
            <person name="Marsh K."/>
            <person name="Snowden K."/>
            <person name="Lin-Wang K."/>
            <person name="Brian L."/>
            <person name="Martinez-Sanchez M."/>
            <person name="Wang M."/>
            <person name="Ileperuma N."/>
            <person name="Macnee N."/>
            <person name="Campin R."/>
            <person name="Mcatee P."/>
            <person name="Drummond R."/>
            <person name="Espley R."/>
            <person name="Ireland H."/>
            <person name="Wu R."/>
            <person name="Atkinson R."/>
            <person name="Karunairetnam S."/>
            <person name="Bulley S."/>
            <person name="Chunkath S."/>
            <person name="Hanley Z."/>
            <person name="Storey R."/>
            <person name="Thrimawithana A."/>
            <person name="Thomson S."/>
            <person name="David C."/>
            <person name="Testolin R."/>
        </authorList>
    </citation>
    <scope>NUCLEOTIDE SEQUENCE [LARGE SCALE GENOMIC DNA]</scope>
    <source>
        <strain evidence="2">cv. Red5</strain>
        <tissue evidence="1">Young leaf</tissue>
    </source>
</reference>
<reference evidence="2" key="2">
    <citation type="journal article" date="2018" name="BMC Genomics">
        <title>A manually annotated Actinidia chinensis var. chinensis (kiwifruit) genome highlights the challenges associated with draft genomes and gene prediction in plants.</title>
        <authorList>
            <person name="Pilkington S.M."/>
            <person name="Crowhurst R."/>
            <person name="Hilario E."/>
            <person name="Nardozza S."/>
            <person name="Fraser L."/>
            <person name="Peng Y."/>
            <person name="Gunaseelan K."/>
            <person name="Simpson R."/>
            <person name="Tahir J."/>
            <person name="Deroles S.C."/>
            <person name="Templeton K."/>
            <person name="Luo Z."/>
            <person name="Davy M."/>
            <person name="Cheng C."/>
            <person name="McNeilage M."/>
            <person name="Scaglione D."/>
            <person name="Liu Y."/>
            <person name="Zhang Q."/>
            <person name="Datson P."/>
            <person name="De Silva N."/>
            <person name="Gardiner S.E."/>
            <person name="Bassett H."/>
            <person name="Chagne D."/>
            <person name="McCallum J."/>
            <person name="Dzierzon H."/>
            <person name="Deng C."/>
            <person name="Wang Y.Y."/>
            <person name="Barron L."/>
            <person name="Manako K."/>
            <person name="Bowen J."/>
            <person name="Foster T.M."/>
            <person name="Erridge Z.A."/>
            <person name="Tiffin H."/>
            <person name="Waite C.N."/>
            <person name="Davies K.M."/>
            <person name="Grierson E.P."/>
            <person name="Laing W.A."/>
            <person name="Kirk R."/>
            <person name="Chen X."/>
            <person name="Wood M."/>
            <person name="Montefiori M."/>
            <person name="Brummell D.A."/>
            <person name="Schwinn K.E."/>
            <person name="Catanach A."/>
            <person name="Fullerton C."/>
            <person name="Li D."/>
            <person name="Meiyalaghan S."/>
            <person name="Nieuwenhuizen N."/>
            <person name="Read N."/>
            <person name="Prakash R."/>
            <person name="Hunter D."/>
            <person name="Zhang H."/>
            <person name="McKenzie M."/>
            <person name="Knabel M."/>
            <person name="Harris A."/>
            <person name="Allan A.C."/>
            <person name="Gleave A."/>
            <person name="Chen A."/>
            <person name="Janssen B.J."/>
            <person name="Plunkett B."/>
            <person name="Ampomah-Dwamena C."/>
            <person name="Voogd C."/>
            <person name="Leif D."/>
            <person name="Lafferty D."/>
            <person name="Souleyre E.J.F."/>
            <person name="Varkonyi-Gasic E."/>
            <person name="Gambi F."/>
            <person name="Hanley J."/>
            <person name="Yao J.L."/>
            <person name="Cheung J."/>
            <person name="David K.M."/>
            <person name="Warren B."/>
            <person name="Marsh K."/>
            <person name="Snowden K.C."/>
            <person name="Lin-Wang K."/>
            <person name="Brian L."/>
            <person name="Martinez-Sanchez M."/>
            <person name="Wang M."/>
            <person name="Ileperuma N."/>
            <person name="Macnee N."/>
            <person name="Campin R."/>
            <person name="McAtee P."/>
            <person name="Drummond R.S.M."/>
            <person name="Espley R.V."/>
            <person name="Ireland H.S."/>
            <person name="Wu R."/>
            <person name="Atkinson R.G."/>
            <person name="Karunairetnam S."/>
            <person name="Bulley S."/>
            <person name="Chunkath S."/>
            <person name="Hanley Z."/>
            <person name="Storey R."/>
            <person name="Thrimawithana A.H."/>
            <person name="Thomson S."/>
            <person name="David C."/>
            <person name="Testolin R."/>
            <person name="Huang H."/>
            <person name="Hellens R.P."/>
            <person name="Schaffer R.J."/>
        </authorList>
    </citation>
    <scope>NUCLEOTIDE SEQUENCE [LARGE SCALE GENOMIC DNA]</scope>
    <source>
        <strain evidence="2">cv. Red5</strain>
    </source>
</reference>
<dbReference type="OMA" id="TYVIMEP"/>
<dbReference type="Proteomes" id="UP000241394">
    <property type="component" value="Chromosome LG2"/>
</dbReference>
<proteinExistence type="predicted"/>
<dbReference type="Gramene" id="PSS35107">
    <property type="protein sequence ID" value="PSS35107"/>
    <property type="gene ID" value="CEY00_Acc02305"/>
</dbReference>
<dbReference type="OrthoDB" id="1879114at2759"/>
<evidence type="ECO:0000313" key="1">
    <source>
        <dbReference type="EMBL" id="PSS35107.1"/>
    </source>
</evidence>
<dbReference type="STRING" id="1590841.A0A2R6RYL7"/>
<sequence length="150" mass="16740">MLKVSVLKIGIESFSCKKGLSRQIRIPFLQGSSQAVTENSSSSFDSIRTRTTSKGGDSVKVCATRRRRANIETDTYVIMEPGKSEEFVSEEELRDKLKGWLENWPGKALPPDLASFEDIDDAVSYLVKSVCELEIDGEVGSIQWFQVSLE</sequence>
<dbReference type="FunCoup" id="A0A2R6RYL7">
    <property type="interactions" value="698"/>
</dbReference>
<dbReference type="GO" id="GO:0016020">
    <property type="term" value="C:membrane"/>
    <property type="evidence" value="ECO:0007669"/>
    <property type="project" value="EnsemblPlants"/>
</dbReference>
<gene>
    <name evidence="1" type="ORF">CEY00_Acc02305</name>
</gene>
<dbReference type="FunFam" id="3.90.940.40:FF:000001">
    <property type="entry name" value="Protein CHLORORESPIRATORY REDUCTION 7 chloroplastic"/>
    <property type="match status" value="1"/>
</dbReference>
<dbReference type="Pfam" id="PF12095">
    <property type="entry name" value="CRR7"/>
    <property type="match status" value="1"/>
</dbReference>